<dbReference type="Proteomes" id="UP000009022">
    <property type="component" value="Unassembled WGS sequence"/>
</dbReference>
<comment type="catalytic activity">
    <reaction evidence="7">
        <text>L-threonyl-[protein] + ATP = O-phospho-L-threonyl-[protein] + ADP + H(+)</text>
        <dbReference type="Rhea" id="RHEA:46608"/>
        <dbReference type="Rhea" id="RHEA-COMP:11060"/>
        <dbReference type="Rhea" id="RHEA-COMP:11605"/>
        <dbReference type="ChEBI" id="CHEBI:15378"/>
        <dbReference type="ChEBI" id="CHEBI:30013"/>
        <dbReference type="ChEBI" id="CHEBI:30616"/>
        <dbReference type="ChEBI" id="CHEBI:61977"/>
        <dbReference type="ChEBI" id="CHEBI:456216"/>
        <dbReference type="EC" id="2.7.11.1"/>
    </reaction>
</comment>
<evidence type="ECO:0000256" key="5">
    <source>
        <dbReference type="ARBA" id="ARBA00022777"/>
    </source>
</evidence>
<dbReference type="SUPFAM" id="SSF56112">
    <property type="entry name" value="Protein kinase-like (PK-like)"/>
    <property type="match status" value="1"/>
</dbReference>
<feature type="domain" description="Protein kinase" evidence="9">
    <location>
        <begin position="24"/>
        <end position="291"/>
    </location>
</feature>
<dbReference type="HOGENOM" id="CLU_000288_109_3_1"/>
<name>B3RVQ4_TRIAD</name>
<dbReference type="PROSITE" id="PS00108">
    <property type="entry name" value="PROTEIN_KINASE_ST"/>
    <property type="match status" value="1"/>
</dbReference>
<dbReference type="PhylomeDB" id="B3RVQ4"/>
<dbReference type="KEGG" id="tad:TRIADDRAFT_24131"/>
<dbReference type="eggNOG" id="KOG1989">
    <property type="taxonomic scope" value="Eukaryota"/>
</dbReference>
<keyword evidence="5" id="KW-0418">Kinase</keyword>
<evidence type="ECO:0000256" key="1">
    <source>
        <dbReference type="ARBA" id="ARBA00012513"/>
    </source>
</evidence>
<evidence type="ECO:0000313" key="11">
    <source>
        <dbReference type="Proteomes" id="UP000009022"/>
    </source>
</evidence>
<dbReference type="InterPro" id="IPR011009">
    <property type="entry name" value="Kinase-like_dom_sf"/>
</dbReference>
<dbReference type="SMART" id="SM00220">
    <property type="entry name" value="S_TKc"/>
    <property type="match status" value="1"/>
</dbReference>
<keyword evidence="6" id="KW-0067">ATP-binding</keyword>
<protein>
    <recommendedName>
        <fullName evidence="1">non-specific serine/threonine protein kinase</fullName>
        <ecNumber evidence="1">2.7.11.1</ecNumber>
    </recommendedName>
</protein>
<evidence type="ECO:0000313" key="10">
    <source>
        <dbReference type="EMBL" id="EDV25541.1"/>
    </source>
</evidence>
<evidence type="ECO:0000259" key="9">
    <source>
        <dbReference type="PROSITE" id="PS50011"/>
    </source>
</evidence>
<dbReference type="InParanoid" id="B3RVQ4"/>
<dbReference type="EC" id="2.7.11.1" evidence="1"/>
<evidence type="ECO:0000256" key="8">
    <source>
        <dbReference type="ARBA" id="ARBA00048679"/>
    </source>
</evidence>
<dbReference type="InterPro" id="IPR008271">
    <property type="entry name" value="Ser/Thr_kinase_AS"/>
</dbReference>
<evidence type="ECO:0000256" key="7">
    <source>
        <dbReference type="ARBA" id="ARBA00047899"/>
    </source>
</evidence>
<dbReference type="Gene3D" id="1.10.510.10">
    <property type="entry name" value="Transferase(Phosphotransferase) domain 1"/>
    <property type="match status" value="1"/>
</dbReference>
<dbReference type="EMBL" id="DS985244">
    <property type="protein sequence ID" value="EDV25541.1"/>
    <property type="molecule type" value="Genomic_DNA"/>
</dbReference>
<dbReference type="Pfam" id="PF00069">
    <property type="entry name" value="Pkinase"/>
    <property type="match status" value="1"/>
</dbReference>
<dbReference type="PANTHER" id="PTHR22967">
    <property type="entry name" value="SERINE/THREONINE PROTEIN KINASE"/>
    <property type="match status" value="1"/>
</dbReference>
<dbReference type="PROSITE" id="PS50011">
    <property type="entry name" value="PROTEIN_KINASE_DOM"/>
    <property type="match status" value="1"/>
</dbReference>
<comment type="catalytic activity">
    <reaction evidence="8">
        <text>L-seryl-[protein] + ATP = O-phospho-L-seryl-[protein] + ADP + H(+)</text>
        <dbReference type="Rhea" id="RHEA:17989"/>
        <dbReference type="Rhea" id="RHEA-COMP:9863"/>
        <dbReference type="Rhea" id="RHEA-COMP:11604"/>
        <dbReference type="ChEBI" id="CHEBI:15378"/>
        <dbReference type="ChEBI" id="CHEBI:29999"/>
        <dbReference type="ChEBI" id="CHEBI:30616"/>
        <dbReference type="ChEBI" id="CHEBI:83421"/>
        <dbReference type="ChEBI" id="CHEBI:456216"/>
        <dbReference type="EC" id="2.7.11.1"/>
    </reaction>
</comment>
<keyword evidence="4" id="KW-0547">Nucleotide-binding</keyword>
<gene>
    <name evidence="10" type="ORF">TRIADDRAFT_24131</name>
</gene>
<dbReference type="GO" id="GO:0004674">
    <property type="term" value="F:protein serine/threonine kinase activity"/>
    <property type="evidence" value="ECO:0007669"/>
    <property type="project" value="UniProtKB-KW"/>
</dbReference>
<dbReference type="OrthoDB" id="2018507at2759"/>
<evidence type="ECO:0000256" key="3">
    <source>
        <dbReference type="ARBA" id="ARBA00022679"/>
    </source>
</evidence>
<dbReference type="CTD" id="6753282"/>
<organism evidence="10 11">
    <name type="scientific">Trichoplax adhaerens</name>
    <name type="common">Trichoplax reptans</name>
    <dbReference type="NCBI Taxonomy" id="10228"/>
    <lineage>
        <taxon>Eukaryota</taxon>
        <taxon>Metazoa</taxon>
        <taxon>Placozoa</taxon>
        <taxon>Uniplacotomia</taxon>
        <taxon>Trichoplacea</taxon>
        <taxon>Trichoplacidae</taxon>
        <taxon>Trichoplax</taxon>
    </lineage>
</organism>
<reference evidence="10 11" key="1">
    <citation type="journal article" date="2008" name="Nature">
        <title>The Trichoplax genome and the nature of placozoans.</title>
        <authorList>
            <person name="Srivastava M."/>
            <person name="Begovic E."/>
            <person name="Chapman J."/>
            <person name="Putnam N.H."/>
            <person name="Hellsten U."/>
            <person name="Kawashima T."/>
            <person name="Kuo A."/>
            <person name="Mitros T."/>
            <person name="Salamov A."/>
            <person name="Carpenter M.L."/>
            <person name="Signorovitch A.Y."/>
            <person name="Moreno M.A."/>
            <person name="Kamm K."/>
            <person name="Grimwood J."/>
            <person name="Schmutz J."/>
            <person name="Shapiro H."/>
            <person name="Grigoriev I.V."/>
            <person name="Buss L.W."/>
            <person name="Schierwater B."/>
            <person name="Dellaporta S.L."/>
            <person name="Rokhsar D.S."/>
        </authorList>
    </citation>
    <scope>NUCLEOTIDE SEQUENCE [LARGE SCALE GENOMIC DNA]</scope>
    <source>
        <strain evidence="10 11">Grell-BS-1999</strain>
    </source>
</reference>
<keyword evidence="3" id="KW-0808">Transferase</keyword>
<evidence type="ECO:0000256" key="6">
    <source>
        <dbReference type="ARBA" id="ARBA00022840"/>
    </source>
</evidence>
<proteinExistence type="predicted"/>
<dbReference type="GO" id="GO:0005524">
    <property type="term" value="F:ATP binding"/>
    <property type="evidence" value="ECO:0007669"/>
    <property type="project" value="UniProtKB-KW"/>
</dbReference>
<dbReference type="AlphaFoldDB" id="B3RVQ4"/>
<sequence>MKKLFSGQQCPYIGKVFHVGNYSVTVEELLAEGGFSLVFLVRCNRTGERYALKRLSVNNTQDLRSCQKEIRISKELSKHKNVITLLSSSINNIKDDIIEILLLMECCRVHVLQIMNQHIDNGLSEQQVLKIFCDICEAVSAMHHFNPPLIHRDLKVENILYRTQTNDYLLCDFGSAAVGVIQTADHANIPQLEEDIKRNTTLAYRAPEMIDLYSEKPISTKADIWALGCLLYKLCFYSLPFGENILAMQSGHFSIPNTSKYSKNLHKLIRFMLIVDPALRPDIFQVSYVAFKLAGLPCAVKNANVSKDFT</sequence>
<keyword evidence="11" id="KW-1185">Reference proteome</keyword>
<keyword evidence="2" id="KW-0723">Serine/threonine-protein kinase</keyword>
<dbReference type="InterPro" id="IPR000719">
    <property type="entry name" value="Prot_kinase_dom"/>
</dbReference>
<evidence type="ECO:0000256" key="4">
    <source>
        <dbReference type="ARBA" id="ARBA00022741"/>
    </source>
</evidence>
<dbReference type="RefSeq" id="XP_002111574.1">
    <property type="nucleotide sequence ID" value="XM_002111538.1"/>
</dbReference>
<dbReference type="CDD" id="cd14037">
    <property type="entry name" value="STKc_NAK_like"/>
    <property type="match status" value="1"/>
</dbReference>
<dbReference type="GeneID" id="6753282"/>
<dbReference type="STRING" id="10228.B3RVQ4"/>
<accession>B3RVQ4</accession>
<dbReference type="OMA" id="KNRASIF"/>
<dbReference type="PANTHER" id="PTHR22967:SF57">
    <property type="entry name" value="AUXILIN, ISOFORM A-RELATED"/>
    <property type="match status" value="1"/>
</dbReference>
<evidence type="ECO:0000256" key="2">
    <source>
        <dbReference type="ARBA" id="ARBA00022527"/>
    </source>
</evidence>